<protein>
    <submittedName>
        <fullName evidence="1">TlpA family protein disulfide reductase</fullName>
    </submittedName>
</protein>
<dbReference type="InterPro" id="IPR036249">
    <property type="entry name" value="Thioredoxin-like_sf"/>
</dbReference>
<dbReference type="Proteomes" id="UP001596333">
    <property type="component" value="Unassembled WGS sequence"/>
</dbReference>
<organism evidence="1 2">
    <name type="scientific">Halorubrum trueperi</name>
    <dbReference type="NCBI Taxonomy" id="2004704"/>
    <lineage>
        <taxon>Archaea</taxon>
        <taxon>Methanobacteriati</taxon>
        <taxon>Methanobacteriota</taxon>
        <taxon>Stenosarchaea group</taxon>
        <taxon>Halobacteria</taxon>
        <taxon>Halobacteriales</taxon>
        <taxon>Haloferacaceae</taxon>
        <taxon>Halorubrum</taxon>
    </lineage>
</organism>
<gene>
    <name evidence="1" type="ORF">ACFQEY_07345</name>
</gene>
<dbReference type="RefSeq" id="WP_379766471.1">
    <property type="nucleotide sequence ID" value="NZ_JBHSXI010000008.1"/>
</dbReference>
<dbReference type="SUPFAM" id="SSF52833">
    <property type="entry name" value="Thioredoxin-like"/>
    <property type="match status" value="1"/>
</dbReference>
<keyword evidence="2" id="KW-1185">Reference proteome</keyword>
<dbReference type="Gene3D" id="3.40.30.10">
    <property type="entry name" value="Glutaredoxin"/>
    <property type="match status" value="1"/>
</dbReference>
<sequence length="219" mass="23491">MTTAAETVDEWITAGVFEASADGLTPSEEFRSTVSERRSAIADGREDALADLPDALEPGDVDAELLATYATLRERNPDVSSTQALVTSVLLDSSAAGRPPASGAPEGFVPVHGEDAIRLVDLCSRCVVYVWREDCPPCDAIRSNLSGRFGEDPPDDVLALAVYGPDCASRLRDRYDVVGGPTTLFTLDGSVDARFVGVADEETVEREVRTLRERSSRPS</sequence>
<evidence type="ECO:0000313" key="1">
    <source>
        <dbReference type="EMBL" id="MFC6888821.1"/>
    </source>
</evidence>
<dbReference type="EMBL" id="JBHSXI010000008">
    <property type="protein sequence ID" value="MFC6888821.1"/>
    <property type="molecule type" value="Genomic_DNA"/>
</dbReference>
<comment type="caution">
    <text evidence="1">The sequence shown here is derived from an EMBL/GenBank/DDBJ whole genome shotgun (WGS) entry which is preliminary data.</text>
</comment>
<name>A0ABD5UPM1_9EURY</name>
<dbReference type="AlphaFoldDB" id="A0ABD5UPM1"/>
<accession>A0ABD5UPM1</accession>
<reference evidence="1 2" key="1">
    <citation type="journal article" date="2019" name="Int. J. Syst. Evol. Microbiol.">
        <title>The Global Catalogue of Microorganisms (GCM) 10K type strain sequencing project: providing services to taxonomists for standard genome sequencing and annotation.</title>
        <authorList>
            <consortium name="The Broad Institute Genomics Platform"/>
            <consortium name="The Broad Institute Genome Sequencing Center for Infectious Disease"/>
            <person name="Wu L."/>
            <person name="Ma J."/>
        </authorList>
    </citation>
    <scope>NUCLEOTIDE SEQUENCE [LARGE SCALE GENOMIC DNA]</scope>
    <source>
        <strain evidence="1 2">Y73</strain>
    </source>
</reference>
<proteinExistence type="predicted"/>
<evidence type="ECO:0000313" key="2">
    <source>
        <dbReference type="Proteomes" id="UP001596333"/>
    </source>
</evidence>